<evidence type="ECO:0000313" key="1">
    <source>
        <dbReference type="EMBL" id="GKV31012.1"/>
    </source>
</evidence>
<dbReference type="EMBL" id="BPVZ01000089">
    <property type="protein sequence ID" value="GKV31012.1"/>
    <property type="molecule type" value="Genomic_DNA"/>
</dbReference>
<name>A0AAV5L1P7_9ROSI</name>
<dbReference type="AlphaFoldDB" id="A0AAV5L1P7"/>
<keyword evidence="2" id="KW-1185">Reference proteome</keyword>
<comment type="caution">
    <text evidence="1">The sequence shown here is derived from an EMBL/GenBank/DDBJ whole genome shotgun (WGS) entry which is preliminary data.</text>
</comment>
<protein>
    <submittedName>
        <fullName evidence="1">Uncharacterized protein</fullName>
    </submittedName>
</protein>
<gene>
    <name evidence="1" type="ORF">SLEP1_g39759</name>
</gene>
<accession>A0AAV5L1P7</accession>
<evidence type="ECO:0000313" key="2">
    <source>
        <dbReference type="Proteomes" id="UP001054252"/>
    </source>
</evidence>
<reference evidence="1 2" key="1">
    <citation type="journal article" date="2021" name="Commun. Biol.">
        <title>The genome of Shorea leprosula (Dipterocarpaceae) highlights the ecological relevance of drought in aseasonal tropical rainforests.</title>
        <authorList>
            <person name="Ng K.K.S."/>
            <person name="Kobayashi M.J."/>
            <person name="Fawcett J.A."/>
            <person name="Hatakeyama M."/>
            <person name="Paape T."/>
            <person name="Ng C.H."/>
            <person name="Ang C.C."/>
            <person name="Tnah L.H."/>
            <person name="Lee C.T."/>
            <person name="Nishiyama T."/>
            <person name="Sese J."/>
            <person name="O'Brien M.J."/>
            <person name="Copetti D."/>
            <person name="Mohd Noor M.I."/>
            <person name="Ong R.C."/>
            <person name="Putra M."/>
            <person name="Sireger I.Z."/>
            <person name="Indrioko S."/>
            <person name="Kosugi Y."/>
            <person name="Izuno A."/>
            <person name="Isagi Y."/>
            <person name="Lee S.L."/>
            <person name="Shimizu K.K."/>
        </authorList>
    </citation>
    <scope>NUCLEOTIDE SEQUENCE [LARGE SCALE GENOMIC DNA]</scope>
    <source>
        <strain evidence="1">214</strain>
    </source>
</reference>
<dbReference type="Proteomes" id="UP001054252">
    <property type="component" value="Unassembled WGS sequence"/>
</dbReference>
<organism evidence="1 2">
    <name type="scientific">Rubroshorea leprosula</name>
    <dbReference type="NCBI Taxonomy" id="152421"/>
    <lineage>
        <taxon>Eukaryota</taxon>
        <taxon>Viridiplantae</taxon>
        <taxon>Streptophyta</taxon>
        <taxon>Embryophyta</taxon>
        <taxon>Tracheophyta</taxon>
        <taxon>Spermatophyta</taxon>
        <taxon>Magnoliopsida</taxon>
        <taxon>eudicotyledons</taxon>
        <taxon>Gunneridae</taxon>
        <taxon>Pentapetalae</taxon>
        <taxon>rosids</taxon>
        <taxon>malvids</taxon>
        <taxon>Malvales</taxon>
        <taxon>Dipterocarpaceae</taxon>
        <taxon>Rubroshorea</taxon>
    </lineage>
</organism>
<sequence>MESCCGPSLYIIRDAKLAEKLLVEAIFENVEGDSFVIDINFTIRSTGKQPYTARTTFYTSQDPEWYQRWF</sequence>
<proteinExistence type="predicted"/>